<gene>
    <name evidence="1" type="ORF">DCAF_LOCUS25626</name>
</gene>
<protein>
    <submittedName>
        <fullName evidence="1">Uncharacterized protein</fullName>
    </submittedName>
</protein>
<dbReference type="EMBL" id="CAWUPB010001195">
    <property type="protein sequence ID" value="CAK7355360.1"/>
    <property type="molecule type" value="Genomic_DNA"/>
</dbReference>
<name>A0AAV1SR85_9ROSI</name>
<organism evidence="1 2">
    <name type="scientific">Dovyalis caffra</name>
    <dbReference type="NCBI Taxonomy" id="77055"/>
    <lineage>
        <taxon>Eukaryota</taxon>
        <taxon>Viridiplantae</taxon>
        <taxon>Streptophyta</taxon>
        <taxon>Embryophyta</taxon>
        <taxon>Tracheophyta</taxon>
        <taxon>Spermatophyta</taxon>
        <taxon>Magnoliopsida</taxon>
        <taxon>eudicotyledons</taxon>
        <taxon>Gunneridae</taxon>
        <taxon>Pentapetalae</taxon>
        <taxon>rosids</taxon>
        <taxon>fabids</taxon>
        <taxon>Malpighiales</taxon>
        <taxon>Salicaceae</taxon>
        <taxon>Flacourtieae</taxon>
        <taxon>Dovyalis</taxon>
    </lineage>
</organism>
<evidence type="ECO:0000313" key="2">
    <source>
        <dbReference type="Proteomes" id="UP001314170"/>
    </source>
</evidence>
<dbReference type="PANTHER" id="PTHR35318">
    <property type="entry name" value="BNAA10G08410D PROTEIN"/>
    <property type="match status" value="1"/>
</dbReference>
<keyword evidence="2" id="KW-1185">Reference proteome</keyword>
<comment type="caution">
    <text evidence="1">The sequence shown here is derived from an EMBL/GenBank/DDBJ whole genome shotgun (WGS) entry which is preliminary data.</text>
</comment>
<dbReference type="Proteomes" id="UP001314170">
    <property type="component" value="Unassembled WGS sequence"/>
</dbReference>
<dbReference type="PANTHER" id="PTHR35318:SF2">
    <property type="entry name" value="OS08G0138900 PROTEIN"/>
    <property type="match status" value="1"/>
</dbReference>
<proteinExistence type="predicted"/>
<dbReference type="AlphaFoldDB" id="A0AAV1SR85"/>
<evidence type="ECO:0000313" key="1">
    <source>
        <dbReference type="EMBL" id="CAK7355360.1"/>
    </source>
</evidence>
<accession>A0AAV1SR85</accession>
<reference evidence="1 2" key="1">
    <citation type="submission" date="2024-01" db="EMBL/GenBank/DDBJ databases">
        <authorList>
            <person name="Waweru B."/>
        </authorList>
    </citation>
    <scope>NUCLEOTIDE SEQUENCE [LARGE SCALE GENOMIC DNA]</scope>
</reference>
<sequence length="227" mass="25054">MKFFGRLGSCCFSTTTIAAAPEAEDADGVEEVAATTEINGDVPLLTPGCGRRSRSRGRGSWRPALSAISEDRMVSFRRRKPGDQSSEKKAAKAHATKVMKNSDTQSFAMQMSFSGFTPTPAPLEINNSKMPSADSTSFTFSRDCLNKESSYMVLRRSLETINTTWREIWLENNANIGRSTEGYAATSVFEGNSMFKLKVSSSMIEIHIATHQCRIGIKFIERVCSYS</sequence>